<accession>A0ABU7AWA8</accession>
<feature type="region of interest" description="Disordered" evidence="1">
    <location>
        <begin position="1"/>
        <end position="21"/>
    </location>
</feature>
<dbReference type="Proteomes" id="UP001345963">
    <property type="component" value="Unassembled WGS sequence"/>
</dbReference>
<gene>
    <name evidence="2" type="ORF">ATANTOWER_023049</name>
</gene>
<feature type="compositionally biased region" description="Acidic residues" evidence="1">
    <location>
        <begin position="39"/>
        <end position="51"/>
    </location>
</feature>
<feature type="compositionally biased region" description="Basic and acidic residues" evidence="1">
    <location>
        <begin position="142"/>
        <end position="154"/>
    </location>
</feature>
<dbReference type="EMBL" id="JAHUTI010030013">
    <property type="protein sequence ID" value="MED6241650.1"/>
    <property type="molecule type" value="Genomic_DNA"/>
</dbReference>
<feature type="compositionally biased region" description="Polar residues" evidence="1">
    <location>
        <begin position="97"/>
        <end position="110"/>
    </location>
</feature>
<organism evidence="2 3">
    <name type="scientific">Ataeniobius toweri</name>
    <dbReference type="NCBI Taxonomy" id="208326"/>
    <lineage>
        <taxon>Eukaryota</taxon>
        <taxon>Metazoa</taxon>
        <taxon>Chordata</taxon>
        <taxon>Craniata</taxon>
        <taxon>Vertebrata</taxon>
        <taxon>Euteleostomi</taxon>
        <taxon>Actinopterygii</taxon>
        <taxon>Neopterygii</taxon>
        <taxon>Teleostei</taxon>
        <taxon>Neoteleostei</taxon>
        <taxon>Acanthomorphata</taxon>
        <taxon>Ovalentaria</taxon>
        <taxon>Atherinomorphae</taxon>
        <taxon>Cyprinodontiformes</taxon>
        <taxon>Goodeidae</taxon>
        <taxon>Ataeniobius</taxon>
    </lineage>
</organism>
<protein>
    <submittedName>
        <fullName evidence="2">Uncharacterized protein</fullName>
    </submittedName>
</protein>
<feature type="compositionally biased region" description="Low complexity" evidence="1">
    <location>
        <begin position="56"/>
        <end position="66"/>
    </location>
</feature>
<feature type="compositionally biased region" description="Basic and acidic residues" evidence="1">
    <location>
        <begin position="167"/>
        <end position="178"/>
    </location>
</feature>
<evidence type="ECO:0000256" key="1">
    <source>
        <dbReference type="SAM" id="MobiDB-lite"/>
    </source>
</evidence>
<sequence>MVANTMDHAGGSSINKHRPPRFSVQRALELLGLINGDNSDLDLSDNDDPIPDENYQPSPQEQSSSENKGDSSKDEDPIPETTHHSRGQKRLRCVDNGSCTGKESGTGSSRTPRHRNQTQEVKADSSEDDLEESTPGPSQTKNRGESKQGREMRWKATPLTPNLAEYQHQDETDLDRHGWTPLDYFEQ</sequence>
<dbReference type="PANTHER" id="PTHR47272:SF2">
    <property type="entry name" value="PIGGYBAC TRANSPOSABLE ELEMENT-DERIVED PROTEIN 3-LIKE"/>
    <property type="match status" value="1"/>
</dbReference>
<dbReference type="PANTHER" id="PTHR47272">
    <property type="entry name" value="DDE_TNP_1_7 DOMAIN-CONTAINING PROTEIN"/>
    <property type="match status" value="1"/>
</dbReference>
<evidence type="ECO:0000313" key="2">
    <source>
        <dbReference type="EMBL" id="MED6241650.1"/>
    </source>
</evidence>
<name>A0ABU7AWA8_9TELE</name>
<feature type="compositionally biased region" description="Basic and acidic residues" evidence="1">
    <location>
        <begin position="67"/>
        <end position="76"/>
    </location>
</feature>
<evidence type="ECO:0000313" key="3">
    <source>
        <dbReference type="Proteomes" id="UP001345963"/>
    </source>
</evidence>
<reference evidence="2 3" key="1">
    <citation type="submission" date="2021-07" db="EMBL/GenBank/DDBJ databases">
        <authorList>
            <person name="Palmer J.M."/>
        </authorList>
    </citation>
    <scope>NUCLEOTIDE SEQUENCE [LARGE SCALE GENOMIC DNA]</scope>
    <source>
        <strain evidence="2 3">AT_MEX2019</strain>
        <tissue evidence="2">Muscle</tissue>
    </source>
</reference>
<keyword evidence="3" id="KW-1185">Reference proteome</keyword>
<feature type="region of interest" description="Disordered" evidence="1">
    <location>
        <begin position="36"/>
        <end position="187"/>
    </location>
</feature>
<proteinExistence type="predicted"/>
<comment type="caution">
    <text evidence="2">The sequence shown here is derived from an EMBL/GenBank/DDBJ whole genome shotgun (WGS) entry which is preliminary data.</text>
</comment>